<dbReference type="InterPro" id="IPR042094">
    <property type="entry name" value="T2SS_GspF_sf"/>
</dbReference>
<dbReference type="InterPro" id="IPR003004">
    <property type="entry name" value="GspF/PilC"/>
</dbReference>
<keyword evidence="8 9" id="KW-0472">Membrane</keyword>
<keyword evidence="6 9" id="KW-0812">Transmembrane</keyword>
<protein>
    <submittedName>
        <fullName evidence="11">Unannotated protein</fullName>
    </submittedName>
</protein>
<dbReference type="InterPro" id="IPR018076">
    <property type="entry name" value="T2SS_GspF_dom"/>
</dbReference>
<dbReference type="PANTHER" id="PTHR30012:SF0">
    <property type="entry name" value="TYPE II SECRETION SYSTEM PROTEIN F-RELATED"/>
    <property type="match status" value="1"/>
</dbReference>
<evidence type="ECO:0000256" key="8">
    <source>
        <dbReference type="ARBA" id="ARBA00023136"/>
    </source>
</evidence>
<reference evidence="11" key="1">
    <citation type="submission" date="2020-05" db="EMBL/GenBank/DDBJ databases">
        <authorList>
            <person name="Chiriac C."/>
            <person name="Salcher M."/>
            <person name="Ghai R."/>
            <person name="Kavagutti S V."/>
        </authorList>
    </citation>
    <scope>NUCLEOTIDE SEQUENCE</scope>
</reference>
<evidence type="ECO:0000256" key="7">
    <source>
        <dbReference type="ARBA" id="ARBA00022989"/>
    </source>
</evidence>
<comment type="similarity">
    <text evidence="2">Belongs to the GSP F family.</text>
</comment>
<evidence type="ECO:0000256" key="6">
    <source>
        <dbReference type="ARBA" id="ARBA00022692"/>
    </source>
</evidence>
<feature type="transmembrane region" description="Helical" evidence="9">
    <location>
        <begin position="65"/>
        <end position="95"/>
    </location>
</feature>
<evidence type="ECO:0000256" key="2">
    <source>
        <dbReference type="ARBA" id="ARBA00005745"/>
    </source>
</evidence>
<evidence type="ECO:0000256" key="4">
    <source>
        <dbReference type="ARBA" id="ARBA00022475"/>
    </source>
</evidence>
<dbReference type="InterPro" id="IPR001992">
    <property type="entry name" value="T2SS_GspF/T4SS_PilC_CS"/>
</dbReference>
<dbReference type="AlphaFoldDB" id="A0A6J7QFJ4"/>
<name>A0A6J7QFJ4_9ZZZZ</name>
<evidence type="ECO:0000256" key="5">
    <source>
        <dbReference type="ARBA" id="ARBA00022519"/>
    </source>
</evidence>
<dbReference type="PRINTS" id="PR00812">
    <property type="entry name" value="BCTERIALGSPF"/>
</dbReference>
<dbReference type="Pfam" id="PF00482">
    <property type="entry name" value="T2SSF"/>
    <property type="match status" value="2"/>
</dbReference>
<proteinExistence type="inferred from homology"/>
<feature type="domain" description="Type II secretion system protein GspF" evidence="10">
    <location>
        <begin position="126"/>
        <end position="246"/>
    </location>
</feature>
<keyword evidence="3" id="KW-0813">Transport</keyword>
<dbReference type="Gene3D" id="1.20.81.30">
    <property type="entry name" value="Type II secretion system (T2SS), domain F"/>
    <property type="match status" value="1"/>
</dbReference>
<dbReference type="PROSITE" id="PS00874">
    <property type="entry name" value="T2SP_F"/>
    <property type="match status" value="1"/>
</dbReference>
<dbReference type="PANTHER" id="PTHR30012">
    <property type="entry name" value="GENERAL SECRETION PATHWAY PROTEIN"/>
    <property type="match status" value="1"/>
</dbReference>
<feature type="domain" description="Type II secretion system protein GspF" evidence="10">
    <location>
        <begin position="1"/>
        <end position="46"/>
    </location>
</feature>
<keyword evidence="5" id="KW-0997">Cell inner membrane</keyword>
<sequence length="259" mass="28231">MLDSLGDYVEQDLEARRKITSALTYPAVVMAMAVLTVLILSVAVLPQFEKFFQSLSIELPLTTRILLAITQFITRWGLLLMVLTIVVGVISWVLIRRGVGKPFFDRVRLRLPVLGPLYNLVLTERFCRLMASLANAGVPLTTAMRVTSETMNNVVFRDALLEAQQGMVEGGGLSGPLAATGVFPSTVVQMIRVGEATGTLEDQMEVAATFYERELDHKIKKVTTLIEPAVVLVVGLVVGFVAVALVSAMYGIFQQGSAQ</sequence>
<feature type="transmembrane region" description="Helical" evidence="9">
    <location>
        <begin position="23"/>
        <end position="45"/>
    </location>
</feature>
<dbReference type="GO" id="GO:0005886">
    <property type="term" value="C:plasma membrane"/>
    <property type="evidence" value="ECO:0007669"/>
    <property type="project" value="UniProtKB-SubCell"/>
</dbReference>
<accession>A0A6J7QFJ4</accession>
<gene>
    <name evidence="11" type="ORF">UFOPK3992_01415</name>
</gene>
<keyword evidence="4" id="KW-1003">Cell membrane</keyword>
<dbReference type="FunFam" id="1.20.81.30:FF:000001">
    <property type="entry name" value="Type II secretion system protein F"/>
    <property type="match status" value="1"/>
</dbReference>
<evidence type="ECO:0000313" key="11">
    <source>
        <dbReference type="EMBL" id="CAB5015089.1"/>
    </source>
</evidence>
<organism evidence="11">
    <name type="scientific">freshwater metagenome</name>
    <dbReference type="NCBI Taxonomy" id="449393"/>
    <lineage>
        <taxon>unclassified sequences</taxon>
        <taxon>metagenomes</taxon>
        <taxon>ecological metagenomes</taxon>
    </lineage>
</organism>
<evidence type="ECO:0000256" key="9">
    <source>
        <dbReference type="SAM" id="Phobius"/>
    </source>
</evidence>
<comment type="subcellular location">
    <subcellularLocation>
        <location evidence="1">Cell inner membrane</location>
        <topology evidence="1">Multi-pass membrane protein</topology>
    </subcellularLocation>
</comment>
<keyword evidence="7 9" id="KW-1133">Transmembrane helix</keyword>
<feature type="transmembrane region" description="Helical" evidence="9">
    <location>
        <begin position="229"/>
        <end position="253"/>
    </location>
</feature>
<evidence type="ECO:0000259" key="10">
    <source>
        <dbReference type="Pfam" id="PF00482"/>
    </source>
</evidence>
<evidence type="ECO:0000256" key="1">
    <source>
        <dbReference type="ARBA" id="ARBA00004429"/>
    </source>
</evidence>
<dbReference type="EMBL" id="CAFBOZ010000218">
    <property type="protein sequence ID" value="CAB5015089.1"/>
    <property type="molecule type" value="Genomic_DNA"/>
</dbReference>
<evidence type="ECO:0000256" key="3">
    <source>
        <dbReference type="ARBA" id="ARBA00022448"/>
    </source>
</evidence>
<dbReference type="GO" id="GO:0015628">
    <property type="term" value="P:protein secretion by the type II secretion system"/>
    <property type="evidence" value="ECO:0007669"/>
    <property type="project" value="TreeGrafter"/>
</dbReference>